<sequence>MLEMNPSDQNKTREVVFSAIPQHQVEAALALLDGMQSLSVEAGHHPCSILVHYDICDYTLEKLESALLEQGFHLDNSLLQKLRRALIYFCERNQRDNLSVPPPQQKFAKPFVAAFQHHPHGDQDDTPEEWRSYK</sequence>
<dbReference type="EMBL" id="BGOW01000038">
    <property type="protein sequence ID" value="GBL47313.1"/>
    <property type="molecule type" value="Genomic_DNA"/>
</dbReference>
<protein>
    <submittedName>
        <fullName evidence="1">Uncharacterized protein</fullName>
    </submittedName>
</protein>
<dbReference type="AlphaFoldDB" id="A0A401JH95"/>
<accession>A0A401JH95</accession>
<proteinExistence type="predicted"/>
<evidence type="ECO:0000313" key="2">
    <source>
        <dbReference type="Proteomes" id="UP000286806"/>
    </source>
</evidence>
<gene>
    <name evidence="1" type="ORF">SFMTTN_3148</name>
</gene>
<keyword evidence="2" id="KW-1185">Reference proteome</keyword>
<dbReference type="Proteomes" id="UP000286806">
    <property type="component" value="Unassembled WGS sequence"/>
</dbReference>
<name>A0A401JH95_9PROT</name>
<evidence type="ECO:0000313" key="1">
    <source>
        <dbReference type="EMBL" id="GBL47313.1"/>
    </source>
</evidence>
<reference evidence="1 2" key="1">
    <citation type="journal article" date="2019" name="Front. Microbiol.">
        <title>Genomes of Neutrophilic Sulfur-Oxidizing Chemolithoautotrophs Representing 9 Proteobacterial Species From 8 Genera.</title>
        <authorList>
            <person name="Watanabe T."/>
            <person name="Kojima H."/>
            <person name="Umezawa K."/>
            <person name="Hori C."/>
            <person name="Takasuka T.E."/>
            <person name="Kato Y."/>
            <person name="Fukui M."/>
        </authorList>
    </citation>
    <scope>NUCLEOTIDE SEQUENCE [LARGE SCALE GENOMIC DNA]</scope>
    <source>
        <strain evidence="1 2">TTN</strain>
    </source>
</reference>
<organism evidence="1 2">
    <name type="scientific">Sulfuriferula multivorans</name>
    <dbReference type="NCBI Taxonomy" id="1559896"/>
    <lineage>
        <taxon>Bacteria</taxon>
        <taxon>Pseudomonadati</taxon>
        <taxon>Pseudomonadota</taxon>
        <taxon>Betaproteobacteria</taxon>
        <taxon>Nitrosomonadales</taxon>
        <taxon>Sulfuricellaceae</taxon>
        <taxon>Sulfuriferula</taxon>
    </lineage>
</organism>
<comment type="caution">
    <text evidence="1">The sequence shown here is derived from an EMBL/GenBank/DDBJ whole genome shotgun (WGS) entry which is preliminary data.</text>
</comment>